<dbReference type="PIRSF" id="PIRSF009320">
    <property type="entry name" value="Nuc_binding_HP_1000"/>
    <property type="match status" value="1"/>
</dbReference>
<dbReference type="RefSeq" id="WP_120641240.1">
    <property type="nucleotide sequence ID" value="NZ_RAQU01000410.1"/>
</dbReference>
<dbReference type="InterPro" id="IPR050678">
    <property type="entry name" value="DNA_Partitioning_ATPase"/>
</dbReference>
<gene>
    <name evidence="2" type="ORF">D6Z83_27695</name>
    <name evidence="3" type="ORF">EBE87_28155</name>
</gene>
<dbReference type="InterPro" id="IPR027417">
    <property type="entry name" value="P-loop_NTPase"/>
</dbReference>
<dbReference type="Proteomes" id="UP000274097">
    <property type="component" value="Unassembled WGS sequence"/>
</dbReference>
<reference evidence="2 5" key="1">
    <citation type="submission" date="2018-09" db="EMBL/GenBank/DDBJ databases">
        <title>Roseomonas sp. nov., isolated from feces of Tibetan antelopes in the Qinghai-Tibet plateau, China.</title>
        <authorList>
            <person name="Tian Z."/>
        </authorList>
    </citation>
    <scope>NUCLEOTIDE SEQUENCE [LARGE SCALE GENOMIC DNA]</scope>
    <source>
        <strain evidence="3 4">Z23</strain>
        <strain evidence="2 5">Z24</strain>
    </source>
</reference>
<evidence type="ECO:0000313" key="3">
    <source>
        <dbReference type="EMBL" id="RMI14116.1"/>
    </source>
</evidence>
<dbReference type="EMBL" id="RAQU01000410">
    <property type="protein sequence ID" value="RKK00490.1"/>
    <property type="molecule type" value="Genomic_DNA"/>
</dbReference>
<evidence type="ECO:0000313" key="2">
    <source>
        <dbReference type="EMBL" id="RKK00490.1"/>
    </source>
</evidence>
<protein>
    <submittedName>
        <fullName evidence="2">ParA family protein</fullName>
    </submittedName>
</protein>
<dbReference type="SUPFAM" id="SSF52540">
    <property type="entry name" value="P-loop containing nucleoside triphosphate hydrolases"/>
    <property type="match status" value="1"/>
</dbReference>
<dbReference type="InParanoid" id="A0A3A9J3S0"/>
<dbReference type="PANTHER" id="PTHR13696">
    <property type="entry name" value="P-LOOP CONTAINING NUCLEOSIDE TRIPHOSPHATE HYDROLASE"/>
    <property type="match status" value="1"/>
</dbReference>
<evidence type="ECO:0000259" key="1">
    <source>
        <dbReference type="Pfam" id="PF01656"/>
    </source>
</evidence>
<dbReference type="AlphaFoldDB" id="A0A3A9J3S0"/>
<dbReference type="Pfam" id="PF01656">
    <property type="entry name" value="CbiA"/>
    <property type="match status" value="1"/>
</dbReference>
<dbReference type="Proteomes" id="UP000278036">
    <property type="component" value="Unassembled WGS sequence"/>
</dbReference>
<name>A0A3A9J3S0_9PROT</name>
<dbReference type="Gene3D" id="3.40.50.300">
    <property type="entry name" value="P-loop containing nucleotide triphosphate hydrolases"/>
    <property type="match status" value="1"/>
</dbReference>
<dbReference type="InterPro" id="IPR002586">
    <property type="entry name" value="CobQ/CobB/MinD/ParA_Nub-bd_dom"/>
</dbReference>
<dbReference type="OrthoDB" id="7331108at2"/>
<evidence type="ECO:0000313" key="4">
    <source>
        <dbReference type="Proteomes" id="UP000274097"/>
    </source>
</evidence>
<dbReference type="PANTHER" id="PTHR13696:SF96">
    <property type="entry name" value="COBQ_COBB_MIND_PARA NUCLEOTIDE BINDING DOMAIN-CONTAINING PROTEIN"/>
    <property type="match status" value="1"/>
</dbReference>
<dbReference type="EMBL" id="RFLX01000130">
    <property type="protein sequence ID" value="RMI14116.1"/>
    <property type="molecule type" value="Genomic_DNA"/>
</dbReference>
<comment type="caution">
    <text evidence="2">The sequence shown here is derived from an EMBL/GenBank/DDBJ whole genome shotgun (WGS) entry which is preliminary data.</text>
</comment>
<proteinExistence type="predicted"/>
<accession>A0A3A9J3S0</accession>
<dbReference type="CDD" id="cd02042">
    <property type="entry name" value="ParAB_family"/>
    <property type="match status" value="1"/>
</dbReference>
<organism evidence="2 5">
    <name type="scientific">Teichococcus wenyumeiae</name>
    <dbReference type="NCBI Taxonomy" id="2478470"/>
    <lineage>
        <taxon>Bacteria</taxon>
        <taxon>Pseudomonadati</taxon>
        <taxon>Pseudomonadota</taxon>
        <taxon>Alphaproteobacteria</taxon>
        <taxon>Acetobacterales</taxon>
        <taxon>Roseomonadaceae</taxon>
        <taxon>Roseomonas</taxon>
    </lineage>
</organism>
<sequence>MATSTKGRPIIGAVEKMPVSSCPSPMLHPTEKRQKWILTSAGKGGTGKTSTSLNLAVCAVHAGYKVVLIDLDAQKSLSRWHQRRPEQAPEIFLWQGKMTDVTQAISEVGTFEDADLVIVDTPPGIDDYPRESRLLVKKADFIIIPTSPGTADLDSVIEWMSFLQRERAPAAFLLNKVQRQHRRYQEARNRLNAAGPLCPVDVRLLDDIEATHDLGVGAIEIRRSKAIDDIRAVWLFICHQLRLEPAA</sequence>
<feature type="domain" description="CobQ/CobB/MinD/ParA nucleotide binding" evidence="1">
    <location>
        <begin position="38"/>
        <end position="197"/>
    </location>
</feature>
<evidence type="ECO:0000313" key="5">
    <source>
        <dbReference type="Proteomes" id="UP000278036"/>
    </source>
</evidence>
<keyword evidence="4" id="KW-1185">Reference proteome</keyword>